<proteinExistence type="predicted"/>
<protein>
    <submittedName>
        <fullName evidence="2">Uncharacterized protein</fullName>
    </submittedName>
</protein>
<dbReference type="Proteomes" id="UP001310594">
    <property type="component" value="Unassembled WGS sequence"/>
</dbReference>
<sequence>MSVESPQIEESSTLEAKVVAPCVNYTDTAKDDSNTTQEDTPEIDETKSEECRPENTGIQPPNSKRAPTPALPEATELFQQMRQRTRQALKKSCASRPWPDHLPSSRWRSRGRRRASANAVKASGSTVNAWEGAVAFAYQQGAESTCNFDWKMPRRFSADLIPSVRHEMPLIFPPLARRPQQGSMRLEVGATRRRMAAIAVPEGDDLSVRQASLEYIVDWLVPASDRAAAVLEELRPLTFNTQV</sequence>
<dbReference type="AlphaFoldDB" id="A0AAN7ZMQ1"/>
<evidence type="ECO:0000313" key="2">
    <source>
        <dbReference type="EMBL" id="KAK5696813.1"/>
    </source>
</evidence>
<comment type="caution">
    <text evidence="2">The sequence shown here is derived from an EMBL/GenBank/DDBJ whole genome shotgun (WGS) entry which is preliminary data.</text>
</comment>
<evidence type="ECO:0000256" key="1">
    <source>
        <dbReference type="SAM" id="MobiDB-lite"/>
    </source>
</evidence>
<feature type="compositionally biased region" description="Basic and acidic residues" evidence="1">
    <location>
        <begin position="44"/>
        <end position="53"/>
    </location>
</feature>
<evidence type="ECO:0000313" key="3">
    <source>
        <dbReference type="Proteomes" id="UP001310594"/>
    </source>
</evidence>
<name>A0AAN7ZMQ1_9PEZI</name>
<feature type="region of interest" description="Disordered" evidence="1">
    <location>
        <begin position="25"/>
        <end position="69"/>
    </location>
</feature>
<gene>
    <name evidence="2" type="ORF">LTR97_008117</name>
</gene>
<accession>A0AAN7ZMQ1</accession>
<reference evidence="2" key="1">
    <citation type="submission" date="2023-08" db="EMBL/GenBank/DDBJ databases">
        <title>Black Yeasts Isolated from many extreme environments.</title>
        <authorList>
            <person name="Coleine C."/>
            <person name="Stajich J.E."/>
            <person name="Selbmann L."/>
        </authorList>
    </citation>
    <scope>NUCLEOTIDE SEQUENCE</scope>
    <source>
        <strain evidence="2">CCFEE 5810</strain>
    </source>
</reference>
<organism evidence="2 3">
    <name type="scientific">Elasticomyces elasticus</name>
    <dbReference type="NCBI Taxonomy" id="574655"/>
    <lineage>
        <taxon>Eukaryota</taxon>
        <taxon>Fungi</taxon>
        <taxon>Dikarya</taxon>
        <taxon>Ascomycota</taxon>
        <taxon>Pezizomycotina</taxon>
        <taxon>Dothideomycetes</taxon>
        <taxon>Dothideomycetidae</taxon>
        <taxon>Mycosphaerellales</taxon>
        <taxon>Teratosphaeriaceae</taxon>
        <taxon>Elasticomyces</taxon>
    </lineage>
</organism>
<dbReference type="EMBL" id="JAVRQU010000012">
    <property type="protein sequence ID" value="KAK5696813.1"/>
    <property type="molecule type" value="Genomic_DNA"/>
</dbReference>
<feature type="region of interest" description="Disordered" evidence="1">
    <location>
        <begin position="89"/>
        <end position="113"/>
    </location>
</feature>